<evidence type="ECO:0000313" key="2">
    <source>
        <dbReference type="EMBL" id="SPD29946.1"/>
    </source>
</evidence>
<dbReference type="AlphaFoldDB" id="A0A2N9IX35"/>
<evidence type="ECO:0000256" key="1">
    <source>
        <dbReference type="SAM" id="MobiDB-lite"/>
    </source>
</evidence>
<reference evidence="2" key="1">
    <citation type="submission" date="2018-02" db="EMBL/GenBank/DDBJ databases">
        <authorList>
            <person name="Cohen D.B."/>
            <person name="Kent A.D."/>
        </authorList>
    </citation>
    <scope>NUCLEOTIDE SEQUENCE</scope>
</reference>
<feature type="region of interest" description="Disordered" evidence="1">
    <location>
        <begin position="505"/>
        <end position="563"/>
    </location>
</feature>
<feature type="compositionally biased region" description="Acidic residues" evidence="1">
    <location>
        <begin position="523"/>
        <end position="532"/>
    </location>
</feature>
<feature type="compositionally biased region" description="Basic and acidic residues" evidence="1">
    <location>
        <begin position="261"/>
        <end position="276"/>
    </location>
</feature>
<dbReference type="EMBL" id="OIVN01006293">
    <property type="protein sequence ID" value="SPD29946.1"/>
    <property type="molecule type" value="Genomic_DNA"/>
</dbReference>
<gene>
    <name evidence="2" type="ORF">FSB_LOCUS57828</name>
</gene>
<protein>
    <submittedName>
        <fullName evidence="2">Uncharacterized protein</fullName>
    </submittedName>
</protein>
<feature type="compositionally biased region" description="Polar residues" evidence="1">
    <location>
        <begin position="278"/>
        <end position="288"/>
    </location>
</feature>
<feature type="region of interest" description="Disordered" evidence="1">
    <location>
        <begin position="241"/>
        <end position="322"/>
    </location>
</feature>
<sequence>MTSKLSRLVDSEDSMTRFRQLYQIPPSVSLSYCNSDDLPLINRGEILIPIMAIVEGGVRFPLHSFLIDFLQTINATPSQISINVFRIIMGVIALNRILAMNLTSREILAVYQYKCPGEKSSTSCHLKAKNVNKKLVNGLPSSNKGYDKDYLRVTGDWFSGSSVCRSSLEADRKQADAKLVKMILSTNIYVDERGEPRSAPLLLGAPYTAQPAVVEQPQDYPDHIPTCQVYSMAPPINPFKLIGKTTDSSSSTKAKGKGKGKSKDAETKKKLKKLTEEVSITETASHPTPEQEEELQPRKKRGRTEPSSIPAEGPSSHSKAWDPTLLFGPNPISTWDTILDNSHADVLAQVAHGLAFTACLPEDMKQWAGTQPNPVFCQITRGLMMATQGVMSMEARVYRLIEKLHKSEAEHEKSMSEVLKVAADNYARLEGEHFRNLQSECVLLLDKAHKEGMEEGLTKGKELGREGAMDEVKAQFKMVYNSRFRHGWKSTLNKTEQPETSDFFLRANTPLPYPNAGLKNSNDEGDEEDEEEEKKQQQQQQQAEEEEGEVQEIHHPHGNDQSE</sequence>
<name>A0A2N9IX35_FAGSY</name>
<accession>A0A2N9IX35</accession>
<feature type="compositionally biased region" description="Low complexity" evidence="1">
    <location>
        <begin position="243"/>
        <end position="253"/>
    </location>
</feature>
<organism evidence="2">
    <name type="scientific">Fagus sylvatica</name>
    <name type="common">Beechnut</name>
    <dbReference type="NCBI Taxonomy" id="28930"/>
    <lineage>
        <taxon>Eukaryota</taxon>
        <taxon>Viridiplantae</taxon>
        <taxon>Streptophyta</taxon>
        <taxon>Embryophyta</taxon>
        <taxon>Tracheophyta</taxon>
        <taxon>Spermatophyta</taxon>
        <taxon>Magnoliopsida</taxon>
        <taxon>eudicotyledons</taxon>
        <taxon>Gunneridae</taxon>
        <taxon>Pentapetalae</taxon>
        <taxon>rosids</taxon>
        <taxon>fabids</taxon>
        <taxon>Fagales</taxon>
        <taxon>Fagaceae</taxon>
        <taxon>Fagus</taxon>
    </lineage>
</organism>
<proteinExistence type="predicted"/>
<feature type="compositionally biased region" description="Basic and acidic residues" evidence="1">
    <location>
        <begin position="551"/>
        <end position="563"/>
    </location>
</feature>